<feature type="compositionally biased region" description="Polar residues" evidence="1">
    <location>
        <begin position="71"/>
        <end position="80"/>
    </location>
</feature>
<dbReference type="KEGG" id="afs:AFR_10225"/>
<feature type="compositionally biased region" description="Basic and acidic residues" evidence="1">
    <location>
        <begin position="107"/>
        <end position="127"/>
    </location>
</feature>
<dbReference type="EMBL" id="CP006272">
    <property type="protein sequence ID" value="AGZ40334.1"/>
    <property type="molecule type" value="Genomic_DNA"/>
</dbReference>
<evidence type="ECO:0000313" key="2">
    <source>
        <dbReference type="EMBL" id="AGZ40334.1"/>
    </source>
</evidence>
<dbReference type="HOGENOM" id="CLU_142193_0_0_11"/>
<organism evidence="2 3">
    <name type="scientific">Actinoplanes friuliensis DSM 7358</name>
    <dbReference type="NCBI Taxonomy" id="1246995"/>
    <lineage>
        <taxon>Bacteria</taxon>
        <taxon>Bacillati</taxon>
        <taxon>Actinomycetota</taxon>
        <taxon>Actinomycetes</taxon>
        <taxon>Micromonosporales</taxon>
        <taxon>Micromonosporaceae</taxon>
        <taxon>Actinoplanes</taxon>
    </lineage>
</organism>
<dbReference type="STRING" id="1246995.AFR_10225"/>
<feature type="region of interest" description="Disordered" evidence="1">
    <location>
        <begin position="54"/>
        <end position="127"/>
    </location>
</feature>
<proteinExistence type="predicted"/>
<reference evidence="2 3" key="1">
    <citation type="journal article" date="2014" name="J. Biotechnol.">
        <title>Complete genome sequence of the actinobacterium Actinoplanes friuliensis HAG 010964, producer of the lipopeptide antibiotic friulimycin.</title>
        <authorList>
            <person name="Ruckert C."/>
            <person name="Szczepanowski R."/>
            <person name="Albersmeier A."/>
            <person name="Goesmann A."/>
            <person name="Fischer N."/>
            <person name="Steinkamper A."/>
            <person name="Puhler A."/>
            <person name="Biener R."/>
            <person name="Schwartz D."/>
            <person name="Kalinowski J."/>
        </authorList>
    </citation>
    <scope>NUCLEOTIDE SEQUENCE [LARGE SCALE GENOMIC DNA]</scope>
    <source>
        <strain evidence="2 3">DSM 7358</strain>
    </source>
</reference>
<accession>U5VTY5</accession>
<sequence>MTAGWIGAAVLAVLVGLAAISVIGNGLTGSEARPLSAAEVADELARQQASVVASAVPSASAGTGTRPPASPSTTAGTRTLPTRGGTVVGRCAGSRPEIVSMSPKQGFELHERDRGPQDGEAEGEFRGLADNHDRVKFDVVCAAGRPGLVLDRED</sequence>
<protein>
    <recommendedName>
        <fullName evidence="4">Septum formation initiator</fullName>
    </recommendedName>
</protein>
<name>U5VTY5_9ACTN</name>
<dbReference type="Proteomes" id="UP000017746">
    <property type="component" value="Chromosome"/>
</dbReference>
<evidence type="ECO:0000313" key="3">
    <source>
        <dbReference type="Proteomes" id="UP000017746"/>
    </source>
</evidence>
<dbReference type="AlphaFoldDB" id="U5VTY5"/>
<evidence type="ECO:0000256" key="1">
    <source>
        <dbReference type="SAM" id="MobiDB-lite"/>
    </source>
</evidence>
<keyword evidence="3" id="KW-1185">Reference proteome</keyword>
<evidence type="ECO:0008006" key="4">
    <source>
        <dbReference type="Google" id="ProtNLM"/>
    </source>
</evidence>
<gene>
    <name evidence="2" type="ORF">AFR_10225</name>
</gene>
<dbReference type="PATRIC" id="fig|1246995.3.peg.2084"/>
<dbReference type="eggNOG" id="COG3416">
    <property type="taxonomic scope" value="Bacteria"/>
</dbReference>